<evidence type="ECO:0000313" key="1">
    <source>
        <dbReference type="EMBL" id="MFC0179816.1"/>
    </source>
</evidence>
<name>A0ABV6CE32_9GAMM</name>
<dbReference type="Proteomes" id="UP001589758">
    <property type="component" value="Unassembled WGS sequence"/>
</dbReference>
<dbReference type="InterPro" id="IPR036654">
    <property type="entry name" value="DNA_pol_III_psi_sf"/>
</dbReference>
<dbReference type="RefSeq" id="WP_385876921.1">
    <property type="nucleotide sequence ID" value="NZ_JBHLXE010000076.1"/>
</dbReference>
<dbReference type="Gene3D" id="3.40.50.10220">
    <property type="entry name" value="DNA polymerase III, psi subunit"/>
    <property type="match status" value="1"/>
</dbReference>
<dbReference type="Pfam" id="PF03603">
    <property type="entry name" value="DNA_III_psi"/>
    <property type="match status" value="1"/>
</dbReference>
<sequence length="165" mass="19118">MPALLRYQQSLKTLGIQTWSMKRPNVFLGEVAIALENSIQLIFLSEEIMDMNTPFLNDILTSLNLTHANLAYFPINKLSHLILPIQESKQHRLVVLFNDQQNEAVEDDIEELMLKGEISSYINELKQLKQCHLIETNTLKTLYASTMAKRNLWRQLTKYANNKTI</sequence>
<dbReference type="EMBL" id="JBHLXE010000076">
    <property type="protein sequence ID" value="MFC0179816.1"/>
    <property type="molecule type" value="Genomic_DNA"/>
</dbReference>
<dbReference type="SUPFAM" id="SSF102220">
    <property type="entry name" value="DNA polymerase III psi subunit"/>
    <property type="match status" value="1"/>
</dbReference>
<dbReference type="InterPro" id="IPR004615">
    <property type="entry name" value="DNA_pol_III_psi"/>
</dbReference>
<accession>A0ABV6CE32</accession>
<comment type="caution">
    <text evidence="1">The sequence shown here is derived from an EMBL/GenBank/DDBJ whole genome shotgun (WGS) entry which is preliminary data.</text>
</comment>
<gene>
    <name evidence="1" type="ORF">ACFFIT_06910</name>
</gene>
<protein>
    <submittedName>
        <fullName evidence="1">DNA polymerase III subunit psi</fullName>
    </submittedName>
</protein>
<organism evidence="1 2">
    <name type="scientific">Thorsellia kenyensis</name>
    <dbReference type="NCBI Taxonomy" id="1549888"/>
    <lineage>
        <taxon>Bacteria</taxon>
        <taxon>Pseudomonadati</taxon>
        <taxon>Pseudomonadota</taxon>
        <taxon>Gammaproteobacteria</taxon>
        <taxon>Enterobacterales</taxon>
        <taxon>Thorselliaceae</taxon>
        <taxon>Thorsellia</taxon>
    </lineage>
</organism>
<reference evidence="1 2" key="1">
    <citation type="submission" date="2024-09" db="EMBL/GenBank/DDBJ databases">
        <authorList>
            <person name="Sun Q."/>
            <person name="Mori K."/>
        </authorList>
    </citation>
    <scope>NUCLEOTIDE SEQUENCE [LARGE SCALE GENOMIC DNA]</scope>
    <source>
        <strain evidence="1 2">CCM 8545</strain>
    </source>
</reference>
<evidence type="ECO:0000313" key="2">
    <source>
        <dbReference type="Proteomes" id="UP001589758"/>
    </source>
</evidence>
<proteinExistence type="predicted"/>
<keyword evidence="2" id="KW-1185">Reference proteome</keyword>